<dbReference type="EC" id="3.6.1.66" evidence="10"/>
<evidence type="ECO:0000256" key="1">
    <source>
        <dbReference type="ARBA" id="ARBA00008023"/>
    </source>
</evidence>
<keyword evidence="7 10" id="KW-0546">Nucleotide metabolism</keyword>
<evidence type="ECO:0000256" key="10">
    <source>
        <dbReference type="HAMAP-Rule" id="MF_01405"/>
    </source>
</evidence>
<evidence type="ECO:0000256" key="6">
    <source>
        <dbReference type="ARBA" id="ARBA00022842"/>
    </source>
</evidence>
<evidence type="ECO:0000256" key="8">
    <source>
        <dbReference type="ARBA" id="ARBA00051875"/>
    </source>
</evidence>
<comment type="caution">
    <text evidence="12">The sequence shown here is derived from an EMBL/GenBank/DDBJ whole genome shotgun (WGS) entry which is preliminary data.</text>
</comment>
<dbReference type="GO" id="GO:0036220">
    <property type="term" value="F:ITP diphosphatase activity"/>
    <property type="evidence" value="ECO:0007669"/>
    <property type="project" value="UniProtKB-UniRule"/>
</dbReference>
<comment type="cofactor">
    <cofactor evidence="10">
        <name>Mg(2+)</name>
        <dbReference type="ChEBI" id="CHEBI:18420"/>
    </cofactor>
    <text evidence="10">Binds 1 Mg(2+) ion per subunit.</text>
</comment>
<keyword evidence="13" id="KW-1185">Reference proteome</keyword>
<proteinExistence type="inferred from homology"/>
<dbReference type="EMBL" id="JACDUS010000001">
    <property type="protein sequence ID" value="MBA2879874.1"/>
    <property type="molecule type" value="Genomic_DNA"/>
</dbReference>
<dbReference type="GO" id="GO:0035870">
    <property type="term" value="F:dITP diphosphatase activity"/>
    <property type="evidence" value="ECO:0007669"/>
    <property type="project" value="UniProtKB-UniRule"/>
</dbReference>
<keyword evidence="6 10" id="KW-0460">Magnesium</keyword>
<dbReference type="GO" id="GO:0000166">
    <property type="term" value="F:nucleotide binding"/>
    <property type="evidence" value="ECO:0007669"/>
    <property type="project" value="UniProtKB-KW"/>
</dbReference>
<evidence type="ECO:0000256" key="7">
    <source>
        <dbReference type="ARBA" id="ARBA00023080"/>
    </source>
</evidence>
<feature type="binding site" evidence="10">
    <location>
        <begin position="154"/>
        <end position="157"/>
    </location>
    <ligand>
        <name>substrate</name>
    </ligand>
</feature>
<comment type="catalytic activity">
    <reaction evidence="9 10">
        <text>XTP + H2O = XMP + diphosphate + H(+)</text>
        <dbReference type="Rhea" id="RHEA:28610"/>
        <dbReference type="ChEBI" id="CHEBI:15377"/>
        <dbReference type="ChEBI" id="CHEBI:15378"/>
        <dbReference type="ChEBI" id="CHEBI:33019"/>
        <dbReference type="ChEBI" id="CHEBI:57464"/>
        <dbReference type="ChEBI" id="CHEBI:61314"/>
        <dbReference type="EC" id="3.6.1.66"/>
    </reaction>
</comment>
<dbReference type="GO" id="GO:0017111">
    <property type="term" value="F:ribonucleoside triphosphate phosphatase activity"/>
    <property type="evidence" value="ECO:0007669"/>
    <property type="project" value="InterPro"/>
</dbReference>
<dbReference type="InterPro" id="IPR020922">
    <property type="entry name" value="dITP/XTP_pyrophosphatase"/>
</dbReference>
<organism evidence="12 13">
    <name type="scientific">Desulfosalsimonas propionicica</name>
    <dbReference type="NCBI Taxonomy" id="332175"/>
    <lineage>
        <taxon>Bacteria</taxon>
        <taxon>Pseudomonadati</taxon>
        <taxon>Thermodesulfobacteriota</taxon>
        <taxon>Desulfobacteria</taxon>
        <taxon>Desulfobacterales</taxon>
        <taxon>Desulfosalsimonadaceae</taxon>
        <taxon>Desulfosalsimonas</taxon>
    </lineage>
</organism>
<dbReference type="InterPro" id="IPR002637">
    <property type="entry name" value="RdgB/HAM1"/>
</dbReference>
<dbReference type="Gene3D" id="3.90.950.10">
    <property type="match status" value="1"/>
</dbReference>
<dbReference type="FunFam" id="3.90.950.10:FF:000001">
    <property type="entry name" value="dITP/XTP pyrophosphatase"/>
    <property type="match status" value="1"/>
</dbReference>
<comment type="function">
    <text evidence="10">Pyrophosphatase that catalyzes the hydrolysis of nucleoside triphosphates to their monophosphate derivatives, with a high preference for the non-canonical purine nucleotides XTP (xanthosine triphosphate), dITP (deoxyinosine triphosphate) and ITP. Seems to function as a house-cleaning enzyme that removes non-canonical purine nucleotides from the nucleotide pool, thus preventing their incorporation into DNA/RNA and avoiding chromosomal lesions.</text>
</comment>
<name>A0A7W0HJ70_9BACT</name>
<dbReference type="GO" id="GO:0036222">
    <property type="term" value="F:XTP diphosphatase activity"/>
    <property type="evidence" value="ECO:0007669"/>
    <property type="project" value="UniProtKB-UniRule"/>
</dbReference>
<feature type="active site" description="Proton acceptor" evidence="10">
    <location>
        <position position="73"/>
    </location>
</feature>
<evidence type="ECO:0000256" key="3">
    <source>
        <dbReference type="ARBA" id="ARBA00022723"/>
    </source>
</evidence>
<dbReference type="GO" id="GO:0009146">
    <property type="term" value="P:purine nucleoside triphosphate catabolic process"/>
    <property type="evidence" value="ECO:0007669"/>
    <property type="project" value="UniProtKB-UniRule"/>
</dbReference>
<feature type="binding site" evidence="10">
    <location>
        <begin position="11"/>
        <end position="16"/>
    </location>
    <ligand>
        <name>substrate</name>
    </ligand>
</feature>
<evidence type="ECO:0000313" key="12">
    <source>
        <dbReference type="EMBL" id="MBA2879874.1"/>
    </source>
</evidence>
<dbReference type="CDD" id="cd00515">
    <property type="entry name" value="HAM1"/>
    <property type="match status" value="1"/>
</dbReference>
<protein>
    <recommendedName>
        <fullName evidence="10">dITP/XTP pyrophosphatase</fullName>
        <ecNumber evidence="10">3.6.1.66</ecNumber>
    </recommendedName>
    <alternativeName>
        <fullName evidence="10">Non-canonical purine NTP pyrophosphatase</fullName>
    </alternativeName>
    <alternativeName>
        <fullName evidence="10">Non-standard purine NTP pyrophosphatase</fullName>
    </alternativeName>
    <alternativeName>
        <fullName evidence="10">Nucleoside-triphosphate diphosphatase</fullName>
    </alternativeName>
    <alternativeName>
        <fullName evidence="10">Nucleoside-triphosphate pyrophosphatase</fullName>
        <shortName evidence="10">NTPase</shortName>
    </alternativeName>
</protein>
<sequence length="222" mass="24192">MDERTTLVIATRNSGKTREIRELLAGYPVTVKNLDDFGPIPEIDEDGETFDDNAYKKASFASRVLGLPTLADDSGLCVNALGGQPGVHSARFAGADATDAEKCRKLLEMMENQQDRSAAFVCVISIAVPTGAALTYEGRCEGQILREPAGQNGFGYDPVFYYPPLDKSFARLPAAEKNRVSHRGRALAEICAEMDKILKWIDLQMPVPEKFTCGPADESTIT</sequence>
<feature type="binding site" evidence="10">
    <location>
        <position position="73"/>
    </location>
    <ligand>
        <name>Mg(2+)</name>
        <dbReference type="ChEBI" id="CHEBI:18420"/>
    </ligand>
</feature>
<dbReference type="Pfam" id="PF01725">
    <property type="entry name" value="Ham1p_like"/>
    <property type="match status" value="1"/>
</dbReference>
<comment type="subunit">
    <text evidence="2 10">Homodimer.</text>
</comment>
<comment type="catalytic activity">
    <reaction evidence="10">
        <text>ITP + H2O = IMP + diphosphate + H(+)</text>
        <dbReference type="Rhea" id="RHEA:29399"/>
        <dbReference type="ChEBI" id="CHEBI:15377"/>
        <dbReference type="ChEBI" id="CHEBI:15378"/>
        <dbReference type="ChEBI" id="CHEBI:33019"/>
        <dbReference type="ChEBI" id="CHEBI:58053"/>
        <dbReference type="ChEBI" id="CHEBI:61402"/>
        <dbReference type="EC" id="3.6.1.66"/>
    </reaction>
</comment>
<dbReference type="InterPro" id="IPR029001">
    <property type="entry name" value="ITPase-like_fam"/>
</dbReference>
<dbReference type="RefSeq" id="WP_181549563.1">
    <property type="nucleotide sequence ID" value="NZ_JACDUS010000001.1"/>
</dbReference>
<feature type="binding site" evidence="10">
    <location>
        <begin position="182"/>
        <end position="183"/>
    </location>
    <ligand>
        <name>substrate</name>
    </ligand>
</feature>
<keyword evidence="3 10" id="KW-0479">Metal-binding</keyword>
<evidence type="ECO:0000256" key="5">
    <source>
        <dbReference type="ARBA" id="ARBA00022801"/>
    </source>
</evidence>
<feature type="binding site" evidence="10">
    <location>
        <position position="44"/>
    </location>
    <ligand>
        <name>Mg(2+)</name>
        <dbReference type="ChEBI" id="CHEBI:18420"/>
    </ligand>
</feature>
<dbReference type="GO" id="GO:0009117">
    <property type="term" value="P:nucleotide metabolic process"/>
    <property type="evidence" value="ECO:0007669"/>
    <property type="project" value="UniProtKB-KW"/>
</dbReference>
<comment type="similarity">
    <text evidence="1 10 11">Belongs to the HAM1 NTPase family.</text>
</comment>
<dbReference type="PANTHER" id="PTHR11067:SF9">
    <property type="entry name" value="INOSINE TRIPHOSPHATE PYROPHOSPHATASE"/>
    <property type="match status" value="1"/>
</dbReference>
<keyword evidence="5 10" id="KW-0378">Hydrolase</keyword>
<dbReference type="HAMAP" id="MF_01405">
    <property type="entry name" value="Non_canon_purine_NTPase"/>
    <property type="match status" value="1"/>
</dbReference>
<feature type="binding site" evidence="10">
    <location>
        <position position="177"/>
    </location>
    <ligand>
        <name>substrate</name>
    </ligand>
</feature>
<dbReference type="GO" id="GO:0046872">
    <property type="term" value="F:metal ion binding"/>
    <property type="evidence" value="ECO:0007669"/>
    <property type="project" value="UniProtKB-KW"/>
</dbReference>
<dbReference type="GO" id="GO:0005829">
    <property type="term" value="C:cytosol"/>
    <property type="evidence" value="ECO:0007669"/>
    <property type="project" value="TreeGrafter"/>
</dbReference>
<dbReference type="NCBIfam" id="TIGR00042">
    <property type="entry name" value="RdgB/HAM1 family non-canonical purine NTP pyrophosphatase"/>
    <property type="match status" value="1"/>
</dbReference>
<accession>A0A7W0HJ70</accession>
<dbReference type="SUPFAM" id="SSF52972">
    <property type="entry name" value="ITPase-like"/>
    <property type="match status" value="1"/>
</dbReference>
<feature type="binding site" evidence="10">
    <location>
        <position position="74"/>
    </location>
    <ligand>
        <name>substrate</name>
    </ligand>
</feature>
<dbReference type="AlphaFoldDB" id="A0A7W0HJ70"/>
<comment type="catalytic activity">
    <reaction evidence="8 10">
        <text>dITP + H2O = dIMP + diphosphate + H(+)</text>
        <dbReference type="Rhea" id="RHEA:28342"/>
        <dbReference type="ChEBI" id="CHEBI:15377"/>
        <dbReference type="ChEBI" id="CHEBI:15378"/>
        <dbReference type="ChEBI" id="CHEBI:33019"/>
        <dbReference type="ChEBI" id="CHEBI:61194"/>
        <dbReference type="ChEBI" id="CHEBI:61382"/>
        <dbReference type="EC" id="3.6.1.66"/>
    </reaction>
</comment>
<dbReference type="PANTHER" id="PTHR11067">
    <property type="entry name" value="INOSINE TRIPHOSPHATE PYROPHOSPHATASE/HAM1 PROTEIN"/>
    <property type="match status" value="1"/>
</dbReference>
<evidence type="ECO:0000256" key="9">
    <source>
        <dbReference type="ARBA" id="ARBA00052017"/>
    </source>
</evidence>
<dbReference type="NCBIfam" id="NF011397">
    <property type="entry name" value="PRK14822.1"/>
    <property type="match status" value="1"/>
</dbReference>
<dbReference type="Proteomes" id="UP000525298">
    <property type="component" value="Unassembled WGS sequence"/>
</dbReference>
<evidence type="ECO:0000313" key="13">
    <source>
        <dbReference type="Proteomes" id="UP000525298"/>
    </source>
</evidence>
<reference evidence="12 13" key="1">
    <citation type="submission" date="2020-07" db="EMBL/GenBank/DDBJ databases">
        <title>Genomic Encyclopedia of Type Strains, Phase IV (KMG-IV): sequencing the most valuable type-strain genomes for metagenomic binning, comparative biology and taxonomic classification.</title>
        <authorList>
            <person name="Goeker M."/>
        </authorList>
    </citation>
    <scope>NUCLEOTIDE SEQUENCE [LARGE SCALE GENOMIC DNA]</scope>
    <source>
        <strain evidence="12 13">DSM 17721</strain>
    </source>
</reference>
<keyword evidence="4 10" id="KW-0547">Nucleotide-binding</keyword>
<evidence type="ECO:0000256" key="2">
    <source>
        <dbReference type="ARBA" id="ARBA00011738"/>
    </source>
</evidence>
<evidence type="ECO:0000256" key="4">
    <source>
        <dbReference type="ARBA" id="ARBA00022741"/>
    </source>
</evidence>
<evidence type="ECO:0000256" key="11">
    <source>
        <dbReference type="RuleBase" id="RU003781"/>
    </source>
</evidence>
<gene>
    <name evidence="12" type="ORF">HNR65_000181</name>
</gene>